<dbReference type="RefSeq" id="WP_175216395.1">
    <property type="nucleotide sequence ID" value="NZ_CADIJO010000005.1"/>
</dbReference>
<name>A0A6S6ZQ54_9BURK</name>
<organism evidence="1 2">
    <name type="scientific">Achromobacter deleyi</name>
    <dbReference type="NCBI Taxonomy" id="1353891"/>
    <lineage>
        <taxon>Bacteria</taxon>
        <taxon>Pseudomonadati</taxon>
        <taxon>Pseudomonadota</taxon>
        <taxon>Betaproteobacteria</taxon>
        <taxon>Burkholderiales</taxon>
        <taxon>Alcaligenaceae</taxon>
        <taxon>Achromobacter</taxon>
    </lineage>
</organism>
<gene>
    <name evidence="1" type="ORF">LMG3458_02060</name>
</gene>
<protein>
    <submittedName>
        <fullName evidence="1">Uncharacterized protein</fullName>
    </submittedName>
</protein>
<dbReference type="AlphaFoldDB" id="A0A6S6ZQ54"/>
<accession>A0A6S6ZQ54</accession>
<proteinExistence type="predicted"/>
<dbReference type="Proteomes" id="UP000494111">
    <property type="component" value="Unassembled WGS sequence"/>
</dbReference>
<evidence type="ECO:0000313" key="2">
    <source>
        <dbReference type="Proteomes" id="UP000494111"/>
    </source>
</evidence>
<reference evidence="1 2" key="1">
    <citation type="submission" date="2020-04" db="EMBL/GenBank/DDBJ databases">
        <authorList>
            <person name="De Canck E."/>
        </authorList>
    </citation>
    <scope>NUCLEOTIDE SEQUENCE [LARGE SCALE GENOMIC DNA]</scope>
    <source>
        <strain evidence="1 2">LMG 3458</strain>
    </source>
</reference>
<dbReference type="EMBL" id="CADIJO010000005">
    <property type="protein sequence ID" value="CAB3689589.1"/>
    <property type="molecule type" value="Genomic_DNA"/>
</dbReference>
<evidence type="ECO:0000313" key="1">
    <source>
        <dbReference type="EMBL" id="CAB3689589.1"/>
    </source>
</evidence>
<sequence length="198" mass="21839">MSADTRTPHTDALETLGKIHQHAEKRDAIHLGVEPIEAGSRLSPGEHICIIDGKAYTGTRGNPVGIVDPFLEGPVSTGERFWLVVYPRQITSLRHVWEHPSFPASGETGADAASASMHPSEKWIRDWCATIPLDYNIVMDGARDYVESQERGGWGEYLCFGGLLEGESVPNAFWPHYEAVTGKTVQEDHRGSFFTCSC</sequence>